<evidence type="ECO:0000313" key="2">
    <source>
        <dbReference type="EMBL" id="MDT2982959.1"/>
    </source>
</evidence>
<keyword evidence="1" id="KW-0812">Transmembrane</keyword>
<protein>
    <submittedName>
        <fullName evidence="2">Uncharacterized protein</fullName>
    </submittedName>
</protein>
<feature type="transmembrane region" description="Helical" evidence="1">
    <location>
        <begin position="40"/>
        <end position="57"/>
    </location>
</feature>
<organism evidence="2 3">
    <name type="scientific">Enterococcus casseliflavus</name>
    <name type="common">Enterococcus flavescens</name>
    <dbReference type="NCBI Taxonomy" id="37734"/>
    <lineage>
        <taxon>Bacteria</taxon>
        <taxon>Bacillati</taxon>
        <taxon>Bacillota</taxon>
        <taxon>Bacilli</taxon>
        <taxon>Lactobacillales</taxon>
        <taxon>Enterococcaceae</taxon>
        <taxon>Enterococcus</taxon>
    </lineage>
</organism>
<evidence type="ECO:0000256" key="1">
    <source>
        <dbReference type="SAM" id="Phobius"/>
    </source>
</evidence>
<comment type="caution">
    <text evidence="2">The sequence shown here is derived from an EMBL/GenBank/DDBJ whole genome shotgun (WGS) entry which is preliminary data.</text>
</comment>
<dbReference type="AlphaFoldDB" id="A0ABD5FL66"/>
<sequence>MDKMAVSAESFCLPTKTQKRISTDKRADPLPKLLRKASPGTPRVTILFIVLLSLFVHHKKEQAVAKFT</sequence>
<dbReference type="RefSeq" id="WP_172462577.1">
    <property type="nucleotide sequence ID" value="NZ_BAAAXK010000017.1"/>
</dbReference>
<proteinExistence type="predicted"/>
<name>A0ABD5FL66_ENTCA</name>
<accession>A0ABD5FL66</accession>
<keyword evidence="1" id="KW-1133">Transmembrane helix</keyword>
<keyword evidence="1" id="KW-0472">Membrane</keyword>
<dbReference type="Proteomes" id="UP001253851">
    <property type="component" value="Unassembled WGS sequence"/>
</dbReference>
<gene>
    <name evidence="2" type="ORF">P7I34_09820</name>
</gene>
<dbReference type="EMBL" id="JARQDZ010000003">
    <property type="protein sequence ID" value="MDT2982959.1"/>
    <property type="molecule type" value="Genomic_DNA"/>
</dbReference>
<reference evidence="2 3" key="1">
    <citation type="submission" date="2023-03" db="EMBL/GenBank/DDBJ databases">
        <authorList>
            <person name="Shen W."/>
            <person name="Cai J."/>
        </authorList>
    </citation>
    <scope>NUCLEOTIDE SEQUENCE [LARGE SCALE GENOMIC DNA]</scope>
    <source>
        <strain evidence="2 3">B516</strain>
    </source>
</reference>
<evidence type="ECO:0000313" key="3">
    <source>
        <dbReference type="Proteomes" id="UP001253851"/>
    </source>
</evidence>